<protein>
    <submittedName>
        <fullName evidence="1">Uncharacterized protein</fullName>
    </submittedName>
</protein>
<proteinExistence type="predicted"/>
<dbReference type="AlphaFoldDB" id="A0A450W949"/>
<organism evidence="1">
    <name type="scientific">Candidatus Kentrum sp. LPFa</name>
    <dbReference type="NCBI Taxonomy" id="2126335"/>
    <lineage>
        <taxon>Bacteria</taxon>
        <taxon>Pseudomonadati</taxon>
        <taxon>Pseudomonadota</taxon>
        <taxon>Gammaproteobacteria</taxon>
        <taxon>Candidatus Kentrum</taxon>
    </lineage>
</organism>
<dbReference type="EMBL" id="CAADFK010000049">
    <property type="protein sequence ID" value="VFK13596.1"/>
    <property type="molecule type" value="Genomic_DNA"/>
</dbReference>
<reference evidence="1" key="1">
    <citation type="submission" date="2019-02" db="EMBL/GenBank/DDBJ databases">
        <authorList>
            <person name="Gruber-Vodicka R. H."/>
            <person name="Seah K. B. B."/>
        </authorList>
    </citation>
    <scope>NUCLEOTIDE SEQUENCE</scope>
    <source>
        <strain evidence="1">BECK_S313</strain>
    </source>
</reference>
<accession>A0A450W949</accession>
<sequence length="228" mass="26784">MPSSNASARNLQYPLAKSKNPGFSPFQFSPFRIPREEVVSDYRYWRYAISVRCRKRTMRCLYALNPIGAIQAPLAKGFLVRYPEDLRQNAQKFLSVCGWGLAPLDPSHTHFRKPFRFWLCRIRRCFRKGPINNYYETTAQIRSRRVDRSAHPPSFPSRWMRFAYPPYAGTFFICWGDETLNMIVRSLTLMKRVPITLENETTTPVGRVELRVTRQKCIKKVGLRRLRA</sequence>
<evidence type="ECO:0000313" key="1">
    <source>
        <dbReference type="EMBL" id="VFK13596.1"/>
    </source>
</evidence>
<gene>
    <name evidence="1" type="ORF">BECKLPF1236B_GA0070989_104919</name>
</gene>
<name>A0A450W949_9GAMM</name>